<dbReference type="PANTHER" id="PTHR45528:SF1">
    <property type="entry name" value="SENSOR HISTIDINE KINASE CPXA"/>
    <property type="match status" value="1"/>
</dbReference>
<evidence type="ECO:0000256" key="5">
    <source>
        <dbReference type="ARBA" id="ARBA00022553"/>
    </source>
</evidence>
<feature type="domain" description="HAMP" evidence="16">
    <location>
        <begin position="185"/>
        <end position="238"/>
    </location>
</feature>
<feature type="transmembrane region" description="Helical" evidence="14">
    <location>
        <begin position="164"/>
        <end position="184"/>
    </location>
</feature>
<evidence type="ECO:0000256" key="3">
    <source>
        <dbReference type="ARBA" id="ARBA00012438"/>
    </source>
</evidence>
<evidence type="ECO:0000259" key="16">
    <source>
        <dbReference type="PROSITE" id="PS50885"/>
    </source>
</evidence>
<comment type="caution">
    <text evidence="17">The sequence shown here is derived from an EMBL/GenBank/DDBJ whole genome shotgun (WGS) entry which is preliminary data.</text>
</comment>
<dbReference type="SMART" id="SM00388">
    <property type="entry name" value="HisKA"/>
    <property type="match status" value="1"/>
</dbReference>
<evidence type="ECO:0000313" key="18">
    <source>
        <dbReference type="Proteomes" id="UP000675047"/>
    </source>
</evidence>
<evidence type="ECO:0000256" key="2">
    <source>
        <dbReference type="ARBA" id="ARBA00004651"/>
    </source>
</evidence>
<dbReference type="PROSITE" id="PS50885">
    <property type="entry name" value="HAMP"/>
    <property type="match status" value="1"/>
</dbReference>
<dbReference type="EMBL" id="JAGFBV010000004">
    <property type="protein sequence ID" value="MBP4137200.1"/>
    <property type="molecule type" value="Genomic_DNA"/>
</dbReference>
<dbReference type="Pfam" id="PF00672">
    <property type="entry name" value="HAMP"/>
    <property type="match status" value="1"/>
</dbReference>
<dbReference type="EC" id="2.7.13.3" evidence="3"/>
<protein>
    <recommendedName>
        <fullName evidence="3">histidine kinase</fullName>
        <ecNumber evidence="3">2.7.13.3</ecNumber>
    </recommendedName>
</protein>
<dbReference type="Proteomes" id="UP000675047">
    <property type="component" value="Unassembled WGS sequence"/>
</dbReference>
<keyword evidence="13 14" id="KW-0472">Membrane</keyword>
<evidence type="ECO:0000256" key="10">
    <source>
        <dbReference type="ARBA" id="ARBA00022840"/>
    </source>
</evidence>
<keyword evidence="7 14" id="KW-0812">Transmembrane</keyword>
<feature type="domain" description="Histidine kinase" evidence="15">
    <location>
        <begin position="246"/>
        <end position="462"/>
    </location>
</feature>
<keyword evidence="5" id="KW-0597">Phosphoprotein</keyword>
<keyword evidence="12" id="KW-0902">Two-component regulatory system</keyword>
<dbReference type="Gene3D" id="3.30.565.10">
    <property type="entry name" value="Histidine kinase-like ATPase, C-terminal domain"/>
    <property type="match status" value="1"/>
</dbReference>
<dbReference type="Pfam" id="PF00512">
    <property type="entry name" value="HisKA"/>
    <property type="match status" value="1"/>
</dbReference>
<dbReference type="Gene3D" id="6.10.340.10">
    <property type="match status" value="1"/>
</dbReference>
<evidence type="ECO:0000256" key="12">
    <source>
        <dbReference type="ARBA" id="ARBA00023012"/>
    </source>
</evidence>
<gene>
    <name evidence="17" type="ORF">J3495_03780</name>
</gene>
<evidence type="ECO:0000313" key="17">
    <source>
        <dbReference type="EMBL" id="MBP4137200.1"/>
    </source>
</evidence>
<evidence type="ECO:0000259" key="15">
    <source>
        <dbReference type="PROSITE" id="PS50109"/>
    </source>
</evidence>
<dbReference type="GO" id="GO:0005524">
    <property type="term" value="F:ATP binding"/>
    <property type="evidence" value="ECO:0007669"/>
    <property type="project" value="UniProtKB-KW"/>
</dbReference>
<dbReference type="InterPro" id="IPR004358">
    <property type="entry name" value="Sig_transdc_His_kin-like_C"/>
</dbReference>
<keyword evidence="8" id="KW-0547">Nucleotide-binding</keyword>
<evidence type="ECO:0000256" key="14">
    <source>
        <dbReference type="SAM" id="Phobius"/>
    </source>
</evidence>
<evidence type="ECO:0000256" key="7">
    <source>
        <dbReference type="ARBA" id="ARBA00022692"/>
    </source>
</evidence>
<dbReference type="Gene3D" id="1.10.287.130">
    <property type="match status" value="1"/>
</dbReference>
<evidence type="ECO:0000256" key="4">
    <source>
        <dbReference type="ARBA" id="ARBA00022475"/>
    </source>
</evidence>
<dbReference type="PROSITE" id="PS50109">
    <property type="entry name" value="HIS_KIN"/>
    <property type="match status" value="1"/>
</dbReference>
<keyword evidence="10" id="KW-0067">ATP-binding</keyword>
<keyword evidence="6" id="KW-0808">Transferase</keyword>
<dbReference type="CDD" id="cd06225">
    <property type="entry name" value="HAMP"/>
    <property type="match status" value="1"/>
</dbReference>
<dbReference type="Pfam" id="PF02518">
    <property type="entry name" value="HATPase_c"/>
    <property type="match status" value="1"/>
</dbReference>
<dbReference type="SUPFAM" id="SSF47384">
    <property type="entry name" value="Homodimeric domain of signal transducing histidine kinase"/>
    <property type="match status" value="1"/>
</dbReference>
<dbReference type="InterPro" id="IPR003594">
    <property type="entry name" value="HATPase_dom"/>
</dbReference>
<evidence type="ECO:0000256" key="9">
    <source>
        <dbReference type="ARBA" id="ARBA00022777"/>
    </source>
</evidence>
<dbReference type="InterPro" id="IPR036097">
    <property type="entry name" value="HisK_dim/P_sf"/>
</dbReference>
<dbReference type="InterPro" id="IPR003661">
    <property type="entry name" value="HisK_dim/P_dom"/>
</dbReference>
<keyword evidence="9 17" id="KW-0418">Kinase</keyword>
<dbReference type="InterPro" id="IPR003660">
    <property type="entry name" value="HAMP_dom"/>
</dbReference>
<dbReference type="GO" id="GO:0005886">
    <property type="term" value="C:plasma membrane"/>
    <property type="evidence" value="ECO:0007669"/>
    <property type="project" value="UniProtKB-SubCell"/>
</dbReference>
<dbReference type="RefSeq" id="WP_210665243.1">
    <property type="nucleotide sequence ID" value="NZ_JAGFBV010000004.1"/>
</dbReference>
<dbReference type="PANTHER" id="PTHR45528">
    <property type="entry name" value="SENSOR HISTIDINE KINASE CPXA"/>
    <property type="match status" value="1"/>
</dbReference>
<dbReference type="SUPFAM" id="SSF55874">
    <property type="entry name" value="ATPase domain of HSP90 chaperone/DNA topoisomerase II/histidine kinase"/>
    <property type="match status" value="1"/>
</dbReference>
<feature type="transmembrane region" description="Helical" evidence="14">
    <location>
        <begin position="12"/>
        <end position="33"/>
    </location>
</feature>
<keyword evidence="4" id="KW-1003">Cell membrane</keyword>
<evidence type="ECO:0000256" key="8">
    <source>
        <dbReference type="ARBA" id="ARBA00022741"/>
    </source>
</evidence>
<reference evidence="17 18" key="1">
    <citation type="submission" date="2021-03" db="EMBL/GenBank/DDBJ databases">
        <title>Flavobacterium Flabelliformis Sp. Nov. And Flavobacterium Geliluteum Sp. Nov., Two Novel Multidrug Resistant Psychrophilic Species Isolated From Antarctica.</title>
        <authorList>
            <person name="Kralova S."/>
            <person name="Busse H.J."/>
            <person name="Bezdicek M."/>
            <person name="Nykrynova M."/>
            <person name="Kroupova E."/>
            <person name="Krsek D."/>
            <person name="Sedlacek I."/>
        </authorList>
    </citation>
    <scope>NUCLEOTIDE SEQUENCE [LARGE SCALE GENOMIC DNA]</scope>
    <source>
        <strain evidence="17 18">P7388</strain>
    </source>
</reference>
<dbReference type="PRINTS" id="PR00344">
    <property type="entry name" value="BCTRLSENSOR"/>
</dbReference>
<dbReference type="CDD" id="cd00082">
    <property type="entry name" value="HisKA"/>
    <property type="match status" value="1"/>
</dbReference>
<keyword evidence="11 14" id="KW-1133">Transmembrane helix</keyword>
<comment type="subcellular location">
    <subcellularLocation>
        <location evidence="2">Cell membrane</location>
        <topology evidence="2">Multi-pass membrane protein</topology>
    </subcellularLocation>
</comment>
<evidence type="ECO:0000256" key="1">
    <source>
        <dbReference type="ARBA" id="ARBA00000085"/>
    </source>
</evidence>
<sequence length="472" mass="54295">MIQISFKSRIALNYIVITGLLIFAVFFSIYYIVKHSVYQHIDENITIEVKNHLNEITVKDNQIILTDKEEWNEREHRAVDVNPVFVMFLDANKKVLEKSPNLKTQSLIFHDSVENFELFDTKISNNILRQVQVPIIMNSKKVGYLIIAMSLTYSRVLLDNLFDILVFTFPLILVLLFFIARFFAGRSIKPINSIINTSRTITRNNLKTRITLPTTKDELYILSQTINNLLDRVEDALEREKQFASDASHELRTPLTVIKGTLEVLIRKSRDKKEYEDKINFCVREVDNLNILVDQLLLLARFENQRKNILSESVYLNGLILDVLTLNSSKIKSKKIAVKVDAEEAYFINSDNYLIVTIFRNVISNAIKYSHNNGQVSILLYKENGKTICKILDNGIGIDKEDLDVIFNPFFRSKASDHPEIKGIGLGLSIVKRLSELLHIDFKIDSKIGEETTVTLTFVDDLEVPTYLNEAN</sequence>
<dbReference type="AlphaFoldDB" id="A0A941AW51"/>
<dbReference type="GO" id="GO:0000155">
    <property type="term" value="F:phosphorelay sensor kinase activity"/>
    <property type="evidence" value="ECO:0007669"/>
    <property type="project" value="InterPro"/>
</dbReference>
<dbReference type="CDD" id="cd00075">
    <property type="entry name" value="HATPase"/>
    <property type="match status" value="1"/>
</dbReference>
<evidence type="ECO:0000256" key="13">
    <source>
        <dbReference type="ARBA" id="ARBA00023136"/>
    </source>
</evidence>
<dbReference type="SUPFAM" id="SSF158472">
    <property type="entry name" value="HAMP domain-like"/>
    <property type="match status" value="1"/>
</dbReference>
<evidence type="ECO:0000256" key="6">
    <source>
        <dbReference type="ARBA" id="ARBA00022679"/>
    </source>
</evidence>
<dbReference type="FunFam" id="1.10.287.130:FF:000001">
    <property type="entry name" value="Two-component sensor histidine kinase"/>
    <property type="match status" value="1"/>
</dbReference>
<dbReference type="SMART" id="SM00387">
    <property type="entry name" value="HATPase_c"/>
    <property type="match status" value="1"/>
</dbReference>
<organism evidence="17 18">
    <name type="scientific">Flavobacterium geliluteum</name>
    <dbReference type="NCBI Taxonomy" id="2816120"/>
    <lineage>
        <taxon>Bacteria</taxon>
        <taxon>Pseudomonadati</taxon>
        <taxon>Bacteroidota</taxon>
        <taxon>Flavobacteriia</taxon>
        <taxon>Flavobacteriales</taxon>
        <taxon>Flavobacteriaceae</taxon>
        <taxon>Flavobacterium</taxon>
    </lineage>
</organism>
<accession>A0A941AW51</accession>
<keyword evidence="18" id="KW-1185">Reference proteome</keyword>
<dbReference type="SMART" id="SM00304">
    <property type="entry name" value="HAMP"/>
    <property type="match status" value="1"/>
</dbReference>
<comment type="catalytic activity">
    <reaction evidence="1">
        <text>ATP + protein L-histidine = ADP + protein N-phospho-L-histidine.</text>
        <dbReference type="EC" id="2.7.13.3"/>
    </reaction>
</comment>
<dbReference type="InterPro" id="IPR050398">
    <property type="entry name" value="HssS/ArlS-like"/>
</dbReference>
<dbReference type="InterPro" id="IPR036890">
    <property type="entry name" value="HATPase_C_sf"/>
</dbReference>
<evidence type="ECO:0000256" key="11">
    <source>
        <dbReference type="ARBA" id="ARBA00022989"/>
    </source>
</evidence>
<name>A0A941AW51_9FLAO</name>
<proteinExistence type="predicted"/>
<dbReference type="InterPro" id="IPR005467">
    <property type="entry name" value="His_kinase_dom"/>
</dbReference>